<gene>
    <name evidence="2" type="ORF">GQS65_01805</name>
</gene>
<dbReference type="Pfam" id="PF12650">
    <property type="entry name" value="DUF3784"/>
    <property type="match status" value="1"/>
</dbReference>
<proteinExistence type="predicted"/>
<name>A0A6B0GM73_9EURY</name>
<keyword evidence="1" id="KW-0472">Membrane</keyword>
<sequence length="100" mass="10643">MSLVLPVVLLFSAALTALLGWTVYRGDPTLISGYDPDRVDDEAGLTRFVGRGTLAIAGLTAAFGLLTVFTTPDLLTVGVYTGLVVLIALWLVVGTRRFET</sequence>
<dbReference type="EMBL" id="WSZK01000006">
    <property type="protein sequence ID" value="MWG33235.1"/>
    <property type="molecule type" value="Genomic_DNA"/>
</dbReference>
<feature type="transmembrane region" description="Helical" evidence="1">
    <location>
        <begin position="74"/>
        <end position="93"/>
    </location>
</feature>
<protein>
    <submittedName>
        <fullName evidence="2">DUF3784 domain-containing protein</fullName>
    </submittedName>
</protein>
<dbReference type="OrthoDB" id="265746at2157"/>
<keyword evidence="3" id="KW-1185">Reference proteome</keyword>
<keyword evidence="1" id="KW-0812">Transmembrane</keyword>
<dbReference type="InterPro" id="IPR017259">
    <property type="entry name" value="UCP037672"/>
</dbReference>
<evidence type="ECO:0000313" key="3">
    <source>
        <dbReference type="Proteomes" id="UP000451471"/>
    </source>
</evidence>
<dbReference type="RefSeq" id="WP_158202970.1">
    <property type="nucleotide sequence ID" value="NZ_WSZK01000006.1"/>
</dbReference>
<evidence type="ECO:0000256" key="1">
    <source>
        <dbReference type="SAM" id="Phobius"/>
    </source>
</evidence>
<organism evidence="2 3">
    <name type="scientific">Halomarina oriensis</name>
    <dbReference type="NCBI Taxonomy" id="671145"/>
    <lineage>
        <taxon>Archaea</taxon>
        <taxon>Methanobacteriati</taxon>
        <taxon>Methanobacteriota</taxon>
        <taxon>Stenosarchaea group</taxon>
        <taxon>Halobacteria</taxon>
        <taxon>Halobacteriales</taxon>
        <taxon>Natronomonadaceae</taxon>
        <taxon>Halomarina</taxon>
    </lineage>
</organism>
<dbReference type="Proteomes" id="UP000451471">
    <property type="component" value="Unassembled WGS sequence"/>
</dbReference>
<comment type="caution">
    <text evidence="2">The sequence shown here is derived from an EMBL/GenBank/DDBJ whole genome shotgun (WGS) entry which is preliminary data.</text>
</comment>
<evidence type="ECO:0000313" key="2">
    <source>
        <dbReference type="EMBL" id="MWG33235.1"/>
    </source>
</evidence>
<dbReference type="AlphaFoldDB" id="A0A6B0GM73"/>
<feature type="transmembrane region" description="Helical" evidence="1">
    <location>
        <begin position="49"/>
        <end position="69"/>
    </location>
</feature>
<keyword evidence="1" id="KW-1133">Transmembrane helix</keyword>
<reference evidence="2 3" key="1">
    <citation type="submission" date="2019-12" db="EMBL/GenBank/DDBJ databases">
        <title>Halocatena pleomorpha gen. nov. sp. nov., an extremely halophilic archaeon of family Halobacteriaceae isolated from saltpan soil.</title>
        <authorList>
            <person name="Pal Y."/>
            <person name="Verma A."/>
            <person name="Krishnamurthi S."/>
            <person name="Kumar P."/>
        </authorList>
    </citation>
    <scope>NUCLEOTIDE SEQUENCE [LARGE SCALE GENOMIC DNA]</scope>
    <source>
        <strain evidence="2 3">JCM 16495</strain>
    </source>
</reference>
<accession>A0A6B0GM73</accession>